<dbReference type="PANTHER" id="PTHR12128:SF66">
    <property type="entry name" value="4-HYDROXY-2-OXOGLUTARATE ALDOLASE, MITOCHONDRIAL"/>
    <property type="match status" value="1"/>
</dbReference>
<dbReference type="GO" id="GO:0005737">
    <property type="term" value="C:cytoplasm"/>
    <property type="evidence" value="ECO:0007669"/>
    <property type="project" value="UniProtKB-SubCell"/>
</dbReference>
<dbReference type="CDD" id="cd00950">
    <property type="entry name" value="DHDPS"/>
    <property type="match status" value="1"/>
</dbReference>
<evidence type="ECO:0000256" key="1">
    <source>
        <dbReference type="ARBA" id="ARBA00003294"/>
    </source>
</evidence>
<dbReference type="GO" id="GO:0019877">
    <property type="term" value="P:diaminopimelate biosynthetic process"/>
    <property type="evidence" value="ECO:0007669"/>
    <property type="project" value="UniProtKB-UniRule"/>
</dbReference>
<feature type="binding site" evidence="12 15">
    <location>
        <position position="226"/>
    </location>
    <ligand>
        <name>pyruvate</name>
        <dbReference type="ChEBI" id="CHEBI:15361"/>
    </ligand>
</feature>
<comment type="pathway">
    <text evidence="2 12">Amino-acid biosynthesis; L-lysine biosynthesis via DAP pathway; (S)-tetrahydrodipicolinate from L-aspartate: step 3/4.</text>
</comment>
<evidence type="ECO:0000256" key="13">
    <source>
        <dbReference type="PIRNR" id="PIRNR001365"/>
    </source>
</evidence>
<dbReference type="KEGG" id="ehh:EHF_0727"/>
<evidence type="ECO:0000256" key="4">
    <source>
        <dbReference type="ARBA" id="ARBA00012086"/>
    </source>
</evidence>
<evidence type="ECO:0000256" key="11">
    <source>
        <dbReference type="ARBA" id="ARBA00047836"/>
    </source>
</evidence>
<dbReference type="Gene3D" id="3.20.20.70">
    <property type="entry name" value="Aldolase class I"/>
    <property type="match status" value="1"/>
</dbReference>
<dbReference type="InterPro" id="IPR005263">
    <property type="entry name" value="DapA"/>
</dbReference>
<feature type="active site" description="Schiff-base intermediate with substrate" evidence="12 14">
    <location>
        <position position="182"/>
    </location>
</feature>
<keyword evidence="9 12" id="KW-0456">Lyase</keyword>
<dbReference type="InterPro" id="IPR002220">
    <property type="entry name" value="DapA-like"/>
</dbReference>
<feature type="site" description="Part of a proton relay during catalysis" evidence="12">
    <location>
        <position position="128"/>
    </location>
</feature>
<keyword evidence="17" id="KW-1185">Reference proteome</keyword>
<dbReference type="AlphaFoldDB" id="X5H1A6"/>
<evidence type="ECO:0000256" key="3">
    <source>
        <dbReference type="ARBA" id="ARBA00007592"/>
    </source>
</evidence>
<comment type="function">
    <text evidence="1 12">Catalyzes the condensation of (S)-aspartate-beta-semialdehyde [(S)-ASA] and pyruvate to 4-hydroxy-tetrahydrodipicolinate (HTPA).</text>
</comment>
<dbReference type="EC" id="4.3.3.7" evidence="4 12"/>
<evidence type="ECO:0000256" key="14">
    <source>
        <dbReference type="PIRSR" id="PIRSR001365-1"/>
    </source>
</evidence>
<evidence type="ECO:0000256" key="6">
    <source>
        <dbReference type="ARBA" id="ARBA00022605"/>
    </source>
</evidence>
<dbReference type="GO" id="GO:0009089">
    <property type="term" value="P:lysine biosynthetic process via diaminopimelate"/>
    <property type="evidence" value="ECO:0007669"/>
    <property type="project" value="UniProtKB-UniRule"/>
</dbReference>
<dbReference type="HAMAP" id="MF_00418">
    <property type="entry name" value="DapA"/>
    <property type="match status" value="1"/>
</dbReference>
<dbReference type="STRING" id="391036.EHF_0727"/>
<comment type="catalytic activity">
    <reaction evidence="11 12">
        <text>L-aspartate 4-semialdehyde + pyruvate = (2S,4S)-4-hydroxy-2,3,4,5-tetrahydrodipicolinate + H2O + H(+)</text>
        <dbReference type="Rhea" id="RHEA:34171"/>
        <dbReference type="ChEBI" id="CHEBI:15361"/>
        <dbReference type="ChEBI" id="CHEBI:15377"/>
        <dbReference type="ChEBI" id="CHEBI:15378"/>
        <dbReference type="ChEBI" id="CHEBI:67139"/>
        <dbReference type="ChEBI" id="CHEBI:537519"/>
        <dbReference type="EC" id="4.3.3.7"/>
    </reaction>
</comment>
<keyword evidence="8 12" id="KW-0457">Lysine biosynthesis</keyword>
<dbReference type="PRINTS" id="PR00146">
    <property type="entry name" value="DHPICSNTHASE"/>
</dbReference>
<comment type="caution">
    <text evidence="12">Was originally thought to be a dihydrodipicolinate synthase (DHDPS), catalyzing the condensation of (S)-aspartate-beta-semialdehyde [(S)-ASA] and pyruvate to dihydrodipicolinate (DHDP). However, it was shown in E.coli that the product of the enzymatic reaction is not dihydrodipicolinate but in fact (4S)-4-hydroxy-2,3,4,5-tetrahydro-(2S)-dipicolinic acid (HTPA), and that the consecutive dehydration reaction leading to DHDP is not spontaneous but catalyzed by DapB.</text>
</comment>
<evidence type="ECO:0000256" key="5">
    <source>
        <dbReference type="ARBA" id="ARBA00022490"/>
    </source>
</evidence>
<evidence type="ECO:0000256" key="7">
    <source>
        <dbReference type="ARBA" id="ARBA00022915"/>
    </source>
</evidence>
<dbReference type="HOGENOM" id="CLU_049343_7_1_5"/>
<protein>
    <recommendedName>
        <fullName evidence="4 12">4-hydroxy-tetrahydrodipicolinate synthase</fullName>
        <shortName evidence="12">HTPA synthase</shortName>
        <ecNumber evidence="4 12">4.3.3.7</ecNumber>
    </recommendedName>
</protein>
<feature type="binding site" evidence="12 15">
    <location>
        <position position="66"/>
    </location>
    <ligand>
        <name>pyruvate</name>
        <dbReference type="ChEBI" id="CHEBI:15361"/>
    </ligand>
</feature>
<dbReference type="UniPathway" id="UPA00034">
    <property type="reaction ID" value="UER00017"/>
</dbReference>
<evidence type="ECO:0000256" key="10">
    <source>
        <dbReference type="ARBA" id="ARBA00023270"/>
    </source>
</evidence>
<name>X5H1A6_9RICK</name>
<dbReference type="InterPro" id="IPR013785">
    <property type="entry name" value="Aldolase_TIM"/>
</dbReference>
<evidence type="ECO:0000256" key="12">
    <source>
        <dbReference type="HAMAP-Rule" id="MF_00418"/>
    </source>
</evidence>
<keyword evidence="10 12" id="KW-0704">Schiff base</keyword>
<evidence type="ECO:0000256" key="8">
    <source>
        <dbReference type="ARBA" id="ARBA00023154"/>
    </source>
</evidence>
<dbReference type="eggNOG" id="COG0329">
    <property type="taxonomic scope" value="Bacteria"/>
</dbReference>
<evidence type="ECO:0000256" key="9">
    <source>
        <dbReference type="ARBA" id="ARBA00023239"/>
    </source>
</evidence>
<comment type="subcellular location">
    <subcellularLocation>
        <location evidence="12">Cytoplasm</location>
    </subcellularLocation>
</comment>
<sequence length="314" mass="34809">MLNSYIKFITTVLELLYMSKVELTGVFTALVTPFKNDFSIDEDAFCDLVEYQINNNIHGLVPCGSTGEYTTLSFEEYCRIIELCVRTTNKRVPIIAGSGSNSTQEAIRRTLYVQSKNVDAALVVVPYYSRPSDEGIYQHFKAIHDATNIPIIAYNIPKRAAVDASDELLARILSLPRIIGIKDATGDLSRPLNLKLLIDKEIALFTGDDFTCLGFYAQSGSAAGSISVVSNVIPKIYSDMHNAFFANNIKEAMHANLSVFKLAKVLFCQSSPSPAKYAISLIKNISPIVRLPLVELTQENKLKVKKTLEELKLI</sequence>
<dbReference type="SMART" id="SM01130">
    <property type="entry name" value="DHDPS"/>
    <property type="match status" value="1"/>
</dbReference>
<dbReference type="GO" id="GO:0008840">
    <property type="term" value="F:4-hydroxy-tetrahydrodipicolinate synthase activity"/>
    <property type="evidence" value="ECO:0007669"/>
    <property type="project" value="UniProtKB-UniRule"/>
</dbReference>
<dbReference type="SUPFAM" id="SSF51569">
    <property type="entry name" value="Aldolase"/>
    <property type="match status" value="1"/>
</dbReference>
<dbReference type="Proteomes" id="UP000023762">
    <property type="component" value="Chromosome"/>
</dbReference>
<dbReference type="NCBIfam" id="TIGR00674">
    <property type="entry name" value="dapA"/>
    <property type="match status" value="1"/>
</dbReference>
<comment type="similarity">
    <text evidence="3 12 13">Belongs to the DapA family.</text>
</comment>
<gene>
    <name evidence="12 16" type="primary">dapA</name>
    <name evidence="16" type="ORF">EHF_0727</name>
</gene>
<comment type="subunit">
    <text evidence="12">Homotetramer; dimer of dimers.</text>
</comment>
<feature type="site" description="Part of a proton relay during catalysis" evidence="12">
    <location>
        <position position="65"/>
    </location>
</feature>
<proteinExistence type="inferred from homology"/>
<evidence type="ECO:0000256" key="15">
    <source>
        <dbReference type="PIRSR" id="PIRSR001365-2"/>
    </source>
</evidence>
<evidence type="ECO:0000256" key="2">
    <source>
        <dbReference type="ARBA" id="ARBA00005120"/>
    </source>
</evidence>
<dbReference type="PIRSF" id="PIRSF001365">
    <property type="entry name" value="DHDPS"/>
    <property type="match status" value="1"/>
</dbReference>
<feature type="active site" description="Proton donor/acceptor" evidence="12 14">
    <location>
        <position position="154"/>
    </location>
</feature>
<organism evidence="16 17">
    <name type="scientific">Ehrlichia japonica</name>
    <dbReference type="NCBI Taxonomy" id="391036"/>
    <lineage>
        <taxon>Bacteria</taxon>
        <taxon>Pseudomonadati</taxon>
        <taxon>Pseudomonadota</taxon>
        <taxon>Alphaproteobacteria</taxon>
        <taxon>Rickettsiales</taxon>
        <taxon>Anaplasmataceae</taxon>
        <taxon>Ehrlichia</taxon>
    </lineage>
</organism>
<reference evidence="16 17" key="1">
    <citation type="submission" date="2014-03" db="EMBL/GenBank/DDBJ databases">
        <title>Sequencing and Comparison of Genomes and Transcriptome Profiles of Human Ehrlichiosis Agents.</title>
        <authorList>
            <person name="Lin M."/>
            <person name="Daugherty S.C."/>
            <person name="Nagaraj S."/>
            <person name="Cheng Z."/>
            <person name="Xiong Q."/>
            <person name="Lin F.-Y."/>
            <person name="Sengamalay N."/>
            <person name="Ott S."/>
            <person name="Godinez A."/>
            <person name="Tallon L.J."/>
            <person name="Sadzewicz L."/>
            <person name="Fraser C.M."/>
            <person name="Dunning Hotopp J.C."/>
            <person name="Rikihisa Y."/>
        </authorList>
    </citation>
    <scope>NUCLEOTIDE SEQUENCE [LARGE SCALE GENOMIC DNA]</scope>
    <source>
        <strain evidence="16 17">HF</strain>
    </source>
</reference>
<evidence type="ECO:0000313" key="17">
    <source>
        <dbReference type="Proteomes" id="UP000023762"/>
    </source>
</evidence>
<keyword evidence="7 12" id="KW-0220">Diaminopimelate biosynthesis</keyword>
<dbReference type="Pfam" id="PF00701">
    <property type="entry name" value="DHDPS"/>
    <property type="match status" value="1"/>
</dbReference>
<accession>X5H1A6</accession>
<dbReference type="EMBL" id="CP007474">
    <property type="protein sequence ID" value="AHX04594.1"/>
    <property type="molecule type" value="Genomic_DNA"/>
</dbReference>
<keyword evidence="6 12" id="KW-0028">Amino-acid biosynthesis</keyword>
<dbReference type="PANTHER" id="PTHR12128">
    <property type="entry name" value="DIHYDRODIPICOLINATE SYNTHASE"/>
    <property type="match status" value="1"/>
</dbReference>
<evidence type="ECO:0000313" key="16">
    <source>
        <dbReference type="EMBL" id="AHX04594.1"/>
    </source>
</evidence>
<keyword evidence="5 12" id="KW-0963">Cytoplasm</keyword>